<dbReference type="AlphaFoldDB" id="A0A2D3WDE8"/>
<reference evidence="1 2" key="1">
    <citation type="journal article" date="2017" name="Front. Microbiol.">
        <title>Comparative Genomic Analysis of the Class Epsilonproteobacteria and Proposed Reclassification to Epsilonbacteraeota (phyl. nov.).</title>
        <authorList>
            <person name="Waite D.W."/>
            <person name="Vanwonterghem I."/>
            <person name="Rinke C."/>
            <person name="Parks D.H."/>
            <person name="Zhang Y."/>
            <person name="Takai K."/>
            <person name="Sievert S.M."/>
            <person name="Simon J."/>
            <person name="Campbell B.J."/>
            <person name="Hanson T.E."/>
            <person name="Woyke T."/>
            <person name="Klotz M.G."/>
            <person name="Hugenholtz P."/>
        </authorList>
    </citation>
    <scope>NUCLEOTIDE SEQUENCE [LARGE SCALE GENOMIC DNA]</scope>
    <source>
        <strain evidence="1">UBA12443</strain>
    </source>
</reference>
<dbReference type="NCBIfam" id="NF033854">
    <property type="entry name" value="esterase_BioV"/>
    <property type="match status" value="1"/>
</dbReference>
<evidence type="ECO:0000313" key="1">
    <source>
        <dbReference type="EMBL" id="DAB38448.1"/>
    </source>
</evidence>
<proteinExistence type="predicted"/>
<dbReference type="RefSeq" id="WP_294894383.1">
    <property type="nucleotide sequence ID" value="NZ_DLUI01000082.1"/>
</dbReference>
<organism evidence="1 2">
    <name type="scientific">Sulfuricurvum kujiense</name>
    <dbReference type="NCBI Taxonomy" id="148813"/>
    <lineage>
        <taxon>Bacteria</taxon>
        <taxon>Pseudomonadati</taxon>
        <taxon>Campylobacterota</taxon>
        <taxon>Epsilonproteobacteria</taxon>
        <taxon>Campylobacterales</taxon>
        <taxon>Sulfurimonadaceae</taxon>
        <taxon>Sulfuricurvum</taxon>
    </lineage>
</organism>
<gene>
    <name evidence="1" type="ORF">CFH83_05900</name>
</gene>
<dbReference type="InterPro" id="IPR029058">
    <property type="entry name" value="AB_hydrolase_fold"/>
</dbReference>
<accession>A0A2D3WDE8</accession>
<evidence type="ECO:0008006" key="3">
    <source>
        <dbReference type="Google" id="ProtNLM"/>
    </source>
</evidence>
<comment type="caution">
    <text evidence="1">The sequence shown here is derived from an EMBL/GenBank/DDBJ whole genome shotgun (WGS) entry which is preliminary data.</text>
</comment>
<dbReference type="Gene3D" id="3.40.50.1820">
    <property type="entry name" value="alpha/beta hydrolase"/>
    <property type="match status" value="1"/>
</dbReference>
<name>A0A2D3WDE8_9BACT</name>
<protein>
    <recommendedName>
        <fullName evidence="3">Alpha/beta hydrolase</fullName>
    </recommendedName>
</protein>
<sequence>MRFYSGFALSEDQCFFDPYLNHSDYTVAGFSYGAIKAAHYAVDAHERIDTLQLFSPAFFQTKKESFRRLQMGGYIKDAERYLENFLTSCFAPSPVAPISLGSNDAESLQELLYYEWKPELLEAIRAKGIRIEVYLGLDDQVIDVAGAREFFLPYATVISIRRGNHFLQENL</sequence>
<dbReference type="Proteomes" id="UP000228859">
    <property type="component" value="Unassembled WGS sequence"/>
</dbReference>
<dbReference type="SUPFAM" id="SSF53474">
    <property type="entry name" value="alpha/beta-Hydrolases"/>
    <property type="match status" value="1"/>
</dbReference>
<evidence type="ECO:0000313" key="2">
    <source>
        <dbReference type="Proteomes" id="UP000228859"/>
    </source>
</evidence>
<dbReference type="EMBL" id="DLUI01000082">
    <property type="protein sequence ID" value="DAB38448.1"/>
    <property type="molecule type" value="Genomic_DNA"/>
</dbReference>